<name>A0ABV6P801_9MICC</name>
<evidence type="ECO:0000313" key="2">
    <source>
        <dbReference type="Proteomes" id="UP001589862"/>
    </source>
</evidence>
<gene>
    <name evidence="1" type="ORF">ACFFFR_02490</name>
</gene>
<proteinExistence type="predicted"/>
<organism evidence="1 2">
    <name type="scientific">Micrococcoides hystricis</name>
    <dbReference type="NCBI Taxonomy" id="1572761"/>
    <lineage>
        <taxon>Bacteria</taxon>
        <taxon>Bacillati</taxon>
        <taxon>Actinomycetota</taxon>
        <taxon>Actinomycetes</taxon>
        <taxon>Micrococcales</taxon>
        <taxon>Micrococcaceae</taxon>
        <taxon>Micrococcoides</taxon>
    </lineage>
</organism>
<comment type="caution">
    <text evidence="1">The sequence shown here is derived from an EMBL/GenBank/DDBJ whole genome shotgun (WGS) entry which is preliminary data.</text>
</comment>
<protein>
    <submittedName>
        <fullName evidence="1">Uncharacterized protein</fullName>
    </submittedName>
</protein>
<sequence>MTDQNPETNSNVAEVLARAGEPVIVRISNGAELTGWAVREDMVVVEATNLGEDVSVHLVDADLVVEEVHDGSIDRELLTALLLPKGALPISGELLTPTMIVRALQDPDWAGNVHGARTSFWCLIFPRMRGCY</sequence>
<keyword evidence="2" id="KW-1185">Reference proteome</keyword>
<dbReference type="EMBL" id="JBHLUB010000002">
    <property type="protein sequence ID" value="MFC0581259.1"/>
    <property type="molecule type" value="Genomic_DNA"/>
</dbReference>
<evidence type="ECO:0000313" key="1">
    <source>
        <dbReference type="EMBL" id="MFC0581259.1"/>
    </source>
</evidence>
<reference evidence="1 2" key="1">
    <citation type="submission" date="2024-09" db="EMBL/GenBank/DDBJ databases">
        <authorList>
            <person name="Sun Q."/>
            <person name="Mori K."/>
        </authorList>
    </citation>
    <scope>NUCLEOTIDE SEQUENCE [LARGE SCALE GENOMIC DNA]</scope>
    <source>
        <strain evidence="1 2">NCAIM B.02604</strain>
    </source>
</reference>
<accession>A0ABV6P801</accession>
<dbReference type="Proteomes" id="UP001589862">
    <property type="component" value="Unassembled WGS sequence"/>
</dbReference>
<dbReference type="RefSeq" id="WP_377457949.1">
    <property type="nucleotide sequence ID" value="NZ_JBHLUB010000002.1"/>
</dbReference>